<dbReference type="InterPro" id="IPR024119">
    <property type="entry name" value="TF_DEAF-1"/>
</dbReference>
<evidence type="ECO:0000256" key="2">
    <source>
        <dbReference type="ARBA" id="ARBA00022771"/>
    </source>
</evidence>
<feature type="domain" description="MYND-type" evidence="6">
    <location>
        <begin position="107"/>
        <end position="145"/>
    </location>
</feature>
<keyword evidence="2 4" id="KW-0863">Zinc-finger</keyword>
<gene>
    <name evidence="7" type="ORF">FSP39_004572</name>
</gene>
<dbReference type="Gene3D" id="6.10.140.2220">
    <property type="match status" value="2"/>
</dbReference>
<keyword evidence="8" id="KW-1185">Reference proteome</keyword>
<evidence type="ECO:0000313" key="8">
    <source>
        <dbReference type="Proteomes" id="UP001186944"/>
    </source>
</evidence>
<evidence type="ECO:0000256" key="3">
    <source>
        <dbReference type="ARBA" id="ARBA00022833"/>
    </source>
</evidence>
<dbReference type="AlphaFoldDB" id="A0AA88Y829"/>
<name>A0AA88Y829_PINIB</name>
<proteinExistence type="predicted"/>
<dbReference type="PANTHER" id="PTHR10237:SF14">
    <property type="entry name" value="MYND-TYPE DOMAIN-CONTAINING PROTEIN"/>
    <property type="match status" value="1"/>
</dbReference>
<comment type="caution">
    <text evidence="7">The sequence shown here is derived from an EMBL/GenBank/DDBJ whole genome shotgun (WGS) entry which is preliminary data.</text>
</comment>
<accession>A0AA88Y829</accession>
<sequence length="394" mass="45131">MKNCTILGISGELIDARALLDLPNAKEEIFGIKPHTNTMPDPRSGDHSPFKRFRDDHFKPTKEPVPAVPEFNPYDLGNSKEMGKGNYFATKLVKDRPEMQYVTNRSCYACDTYADKLKVCGKCHSARYCSLACQKKDWPKHKMDCKFLIRMKELHGALGMSGQCARCKSSFDKLKKCSKCKVVQYCSRECQIADWKDHRQYCGIKDKIRPSSPTVDVEEIELVRSKIPDMIKMSYGDDSPVELIALDFKDAARIAKRFYPDYKIETSINSADLPVQFANGKTVEGPKVLLTQIVGFHPKQEQHGIFITDSNGESSFILFEEAIKDPRPHFQWSDLTSGNFICMRNPKLEQFPVKQWLGFMIFQEQAKNIRIIRSEPFTRDCGTLQLKAYDVYQT</sequence>
<evidence type="ECO:0000256" key="5">
    <source>
        <dbReference type="SAM" id="MobiDB-lite"/>
    </source>
</evidence>
<dbReference type="PANTHER" id="PTHR10237">
    <property type="entry name" value="DEFORMED EPIDERMAL AUTOREGULATORY FACTOR 1 HOMOLOG SUPPRESSIN"/>
    <property type="match status" value="1"/>
</dbReference>
<dbReference type="GO" id="GO:0000981">
    <property type="term" value="F:DNA-binding transcription factor activity, RNA polymerase II-specific"/>
    <property type="evidence" value="ECO:0007669"/>
    <property type="project" value="TreeGrafter"/>
</dbReference>
<protein>
    <recommendedName>
        <fullName evidence="6">MYND-type domain-containing protein</fullName>
    </recommendedName>
</protein>
<organism evidence="7 8">
    <name type="scientific">Pinctada imbricata</name>
    <name type="common">Atlantic pearl-oyster</name>
    <name type="synonym">Pinctada martensii</name>
    <dbReference type="NCBI Taxonomy" id="66713"/>
    <lineage>
        <taxon>Eukaryota</taxon>
        <taxon>Metazoa</taxon>
        <taxon>Spiralia</taxon>
        <taxon>Lophotrochozoa</taxon>
        <taxon>Mollusca</taxon>
        <taxon>Bivalvia</taxon>
        <taxon>Autobranchia</taxon>
        <taxon>Pteriomorphia</taxon>
        <taxon>Pterioida</taxon>
        <taxon>Pterioidea</taxon>
        <taxon>Pteriidae</taxon>
        <taxon>Pinctada</taxon>
    </lineage>
</organism>
<dbReference type="Proteomes" id="UP001186944">
    <property type="component" value="Unassembled WGS sequence"/>
</dbReference>
<feature type="compositionally biased region" description="Basic and acidic residues" evidence="5">
    <location>
        <begin position="43"/>
        <end position="52"/>
    </location>
</feature>
<dbReference type="GO" id="GO:0008270">
    <property type="term" value="F:zinc ion binding"/>
    <property type="evidence" value="ECO:0007669"/>
    <property type="project" value="UniProtKB-KW"/>
</dbReference>
<dbReference type="SUPFAM" id="SSF144232">
    <property type="entry name" value="HIT/MYND zinc finger-like"/>
    <property type="match status" value="2"/>
</dbReference>
<dbReference type="Pfam" id="PF01753">
    <property type="entry name" value="zf-MYND"/>
    <property type="match status" value="2"/>
</dbReference>
<dbReference type="PROSITE" id="PS50865">
    <property type="entry name" value="ZF_MYND_2"/>
    <property type="match status" value="2"/>
</dbReference>
<dbReference type="InterPro" id="IPR002893">
    <property type="entry name" value="Znf_MYND"/>
</dbReference>
<dbReference type="PROSITE" id="PS01360">
    <property type="entry name" value="ZF_MYND_1"/>
    <property type="match status" value="2"/>
</dbReference>
<dbReference type="EMBL" id="VSWD01000008">
    <property type="protein sequence ID" value="KAK3094655.1"/>
    <property type="molecule type" value="Genomic_DNA"/>
</dbReference>
<evidence type="ECO:0000256" key="4">
    <source>
        <dbReference type="PROSITE-ProRule" id="PRU00134"/>
    </source>
</evidence>
<keyword evidence="1" id="KW-0479">Metal-binding</keyword>
<feature type="domain" description="MYND-type" evidence="6">
    <location>
        <begin position="164"/>
        <end position="202"/>
    </location>
</feature>
<evidence type="ECO:0000313" key="7">
    <source>
        <dbReference type="EMBL" id="KAK3094655.1"/>
    </source>
</evidence>
<evidence type="ECO:0000259" key="6">
    <source>
        <dbReference type="PROSITE" id="PS50865"/>
    </source>
</evidence>
<dbReference type="GO" id="GO:0005634">
    <property type="term" value="C:nucleus"/>
    <property type="evidence" value="ECO:0007669"/>
    <property type="project" value="TreeGrafter"/>
</dbReference>
<keyword evidence="3" id="KW-0862">Zinc</keyword>
<reference evidence="7" key="1">
    <citation type="submission" date="2019-08" db="EMBL/GenBank/DDBJ databases">
        <title>The improved chromosome-level genome for the pearl oyster Pinctada fucata martensii using PacBio sequencing and Hi-C.</title>
        <authorList>
            <person name="Zheng Z."/>
        </authorList>
    </citation>
    <scope>NUCLEOTIDE SEQUENCE</scope>
    <source>
        <strain evidence="7">ZZ-2019</strain>
        <tissue evidence="7">Adductor muscle</tissue>
    </source>
</reference>
<feature type="region of interest" description="Disordered" evidence="5">
    <location>
        <begin position="32"/>
        <end position="52"/>
    </location>
</feature>
<evidence type="ECO:0000256" key="1">
    <source>
        <dbReference type="ARBA" id="ARBA00022723"/>
    </source>
</evidence>